<proteinExistence type="predicted"/>
<dbReference type="InterPro" id="IPR039424">
    <property type="entry name" value="SBP_5"/>
</dbReference>
<dbReference type="CDD" id="cd00995">
    <property type="entry name" value="PBP2_NikA_DppA_OppA_like"/>
    <property type="match status" value="1"/>
</dbReference>
<dbReference type="PANTHER" id="PTHR30290:SF59">
    <property type="entry name" value="OLIGOPEPTIDE ABC TRANSPORTER,SUBSTRATE-BINDING PROTEIN"/>
    <property type="match status" value="1"/>
</dbReference>
<dbReference type="SUPFAM" id="SSF53850">
    <property type="entry name" value="Periplasmic binding protein-like II"/>
    <property type="match status" value="1"/>
</dbReference>
<dbReference type="Pfam" id="PF00496">
    <property type="entry name" value="SBP_bac_5"/>
    <property type="match status" value="1"/>
</dbReference>
<dbReference type="AlphaFoldDB" id="A0A4S2DK93"/>
<dbReference type="PANTHER" id="PTHR30290">
    <property type="entry name" value="PERIPLASMIC BINDING COMPONENT OF ABC TRANSPORTER"/>
    <property type="match status" value="1"/>
</dbReference>
<dbReference type="Proteomes" id="UP000306888">
    <property type="component" value="Unassembled WGS sequence"/>
</dbReference>
<dbReference type="GO" id="GO:1904680">
    <property type="term" value="F:peptide transmembrane transporter activity"/>
    <property type="evidence" value="ECO:0007669"/>
    <property type="project" value="TreeGrafter"/>
</dbReference>
<dbReference type="RefSeq" id="WP_136007640.1">
    <property type="nucleotide sequence ID" value="NZ_SRYR01000008.1"/>
</dbReference>
<evidence type="ECO:0000313" key="3">
    <source>
        <dbReference type="Proteomes" id="UP000306888"/>
    </source>
</evidence>
<dbReference type="GO" id="GO:0043190">
    <property type="term" value="C:ATP-binding cassette (ABC) transporter complex"/>
    <property type="evidence" value="ECO:0007669"/>
    <property type="project" value="InterPro"/>
</dbReference>
<organism evidence="2 3">
    <name type="scientific">Clostridium sartagoforme</name>
    <dbReference type="NCBI Taxonomy" id="84031"/>
    <lineage>
        <taxon>Bacteria</taxon>
        <taxon>Bacillati</taxon>
        <taxon>Bacillota</taxon>
        <taxon>Clostridia</taxon>
        <taxon>Eubacteriales</taxon>
        <taxon>Clostridiaceae</taxon>
        <taxon>Clostridium</taxon>
    </lineage>
</organism>
<evidence type="ECO:0000313" key="2">
    <source>
        <dbReference type="EMBL" id="TGY41374.1"/>
    </source>
</evidence>
<name>A0A4S2DK93_9CLOT</name>
<keyword evidence="3" id="KW-1185">Reference proteome</keyword>
<comment type="caution">
    <text evidence="2">The sequence shown here is derived from an EMBL/GenBank/DDBJ whole genome shotgun (WGS) entry which is preliminary data.</text>
</comment>
<dbReference type="PIRSF" id="PIRSF002741">
    <property type="entry name" value="MppA"/>
    <property type="match status" value="1"/>
</dbReference>
<dbReference type="Gene3D" id="3.90.76.10">
    <property type="entry name" value="Dipeptide-binding Protein, Domain 1"/>
    <property type="match status" value="1"/>
</dbReference>
<gene>
    <name evidence="2" type="ORF">E5347_12900</name>
</gene>
<dbReference type="FunFam" id="3.90.76.10:FF:000004">
    <property type="entry name" value="Peptide ABC transporter substrate-binding protein"/>
    <property type="match status" value="1"/>
</dbReference>
<dbReference type="InterPro" id="IPR000914">
    <property type="entry name" value="SBP_5_dom"/>
</dbReference>
<dbReference type="Gene3D" id="3.40.190.10">
    <property type="entry name" value="Periplasmic binding protein-like II"/>
    <property type="match status" value="1"/>
</dbReference>
<feature type="domain" description="Solute-binding protein family 5" evidence="1">
    <location>
        <begin position="91"/>
        <end position="446"/>
    </location>
</feature>
<dbReference type="Gene3D" id="3.10.105.10">
    <property type="entry name" value="Dipeptide-binding Protein, Domain 3"/>
    <property type="match status" value="1"/>
</dbReference>
<reference evidence="2 3" key="1">
    <citation type="submission" date="2019-04" db="EMBL/GenBank/DDBJ databases">
        <title>Microbes associate with the intestines of laboratory mice.</title>
        <authorList>
            <person name="Navarre W."/>
            <person name="Wong E."/>
            <person name="Huang K."/>
            <person name="Tropini C."/>
            <person name="Ng K."/>
            <person name="Yu B."/>
        </authorList>
    </citation>
    <scope>NUCLEOTIDE SEQUENCE [LARGE SCALE GENOMIC DNA]</scope>
    <source>
        <strain evidence="2 3">NM50_B9-20</strain>
    </source>
</reference>
<dbReference type="EMBL" id="SRYR01000008">
    <property type="protein sequence ID" value="TGY41374.1"/>
    <property type="molecule type" value="Genomic_DNA"/>
</dbReference>
<dbReference type="OrthoDB" id="9772924at2"/>
<dbReference type="GO" id="GO:0042597">
    <property type="term" value="C:periplasmic space"/>
    <property type="evidence" value="ECO:0007669"/>
    <property type="project" value="UniProtKB-ARBA"/>
</dbReference>
<evidence type="ECO:0000259" key="1">
    <source>
        <dbReference type="Pfam" id="PF00496"/>
    </source>
</evidence>
<sequence length="529" mass="59037">MGIKKGFKNLSKLLVLSIAAVVLLVGCGTKGGDTYQVETSSEKPDTFVYGIAGDPGNSVNVITTSDRYGLMTIKALYSPLYMYNADGINYFLAESVTQSEDKLTYTANLRKDVKWSDGEDFTADDVVFTYNEMLKEKNAGWAYSQLIFNGKPLKVEKVDDYTVNFILPEVSAPGIELIANIFIMPKHIYEGETDIENSPKNATPVGTGPYKFEEYKAGQYLKMVKNENYFLGEPKINNAIFRIIPDANTAKLALQKGEINALSVQSSDLNDLIKGDDLTDYKYDEGRVAYLVLNSKSPKLQDKSIREAIFYGLSREQLINAAFGSKEYAQEAYTFLPNANPFHTNDVEKYDYNVEKAKELVEKAGASGLTLKIGYIANDVPSQKEATIIQENLKAIGINVELAGGEGTAISQQMRKEDSDYDMFLGGYIMGIDPDTFNSLFTSDSISNYSHNKDAEIDELFNAGRVESDEAKRVEIYNKIQQKLQANAYYYPILENKRIVVMSSNLAGVDDAKLVPVYTFEDMSKLYYK</sequence>
<dbReference type="InterPro" id="IPR030678">
    <property type="entry name" value="Peptide/Ni-bd"/>
</dbReference>
<accession>A0A4S2DK93</accession>
<protein>
    <submittedName>
        <fullName evidence="2">ABC transporter substrate-binding protein</fullName>
    </submittedName>
</protein>
<dbReference type="GO" id="GO:0015833">
    <property type="term" value="P:peptide transport"/>
    <property type="evidence" value="ECO:0007669"/>
    <property type="project" value="TreeGrafter"/>
</dbReference>
<dbReference type="PROSITE" id="PS51257">
    <property type="entry name" value="PROKAR_LIPOPROTEIN"/>
    <property type="match status" value="1"/>
</dbReference>